<evidence type="ECO:0000313" key="2">
    <source>
        <dbReference type="EMBL" id="CAI9157839.1"/>
    </source>
</evidence>
<feature type="compositionally biased region" description="Basic and acidic residues" evidence="1">
    <location>
        <begin position="86"/>
        <end position="107"/>
    </location>
</feature>
<accession>A0ABN8Y900</accession>
<name>A0ABN8Y900_RANTA</name>
<dbReference type="Proteomes" id="UP001176941">
    <property type="component" value="Chromosome 16"/>
</dbReference>
<reference evidence="2" key="1">
    <citation type="submission" date="2023-04" db="EMBL/GenBank/DDBJ databases">
        <authorList>
            <consortium name="ELIXIR-Norway"/>
        </authorList>
    </citation>
    <scope>NUCLEOTIDE SEQUENCE [LARGE SCALE GENOMIC DNA]</scope>
</reference>
<feature type="region of interest" description="Disordered" evidence="1">
    <location>
        <begin position="71"/>
        <end position="107"/>
    </location>
</feature>
<feature type="compositionally biased region" description="Polar residues" evidence="1">
    <location>
        <begin position="71"/>
        <end position="80"/>
    </location>
</feature>
<organism evidence="2 3">
    <name type="scientific">Rangifer tarandus platyrhynchus</name>
    <name type="common">Svalbard reindeer</name>
    <dbReference type="NCBI Taxonomy" id="3082113"/>
    <lineage>
        <taxon>Eukaryota</taxon>
        <taxon>Metazoa</taxon>
        <taxon>Chordata</taxon>
        <taxon>Craniata</taxon>
        <taxon>Vertebrata</taxon>
        <taxon>Euteleostomi</taxon>
        <taxon>Mammalia</taxon>
        <taxon>Eutheria</taxon>
        <taxon>Laurasiatheria</taxon>
        <taxon>Artiodactyla</taxon>
        <taxon>Ruminantia</taxon>
        <taxon>Pecora</taxon>
        <taxon>Cervidae</taxon>
        <taxon>Odocoileinae</taxon>
        <taxon>Rangifer</taxon>
    </lineage>
</organism>
<gene>
    <name evidence="2" type="ORF">MRATA1EN1_LOCUS6801</name>
</gene>
<keyword evidence="3" id="KW-1185">Reference proteome</keyword>
<evidence type="ECO:0000313" key="3">
    <source>
        <dbReference type="Proteomes" id="UP001176941"/>
    </source>
</evidence>
<proteinExistence type="predicted"/>
<dbReference type="EMBL" id="OX459952">
    <property type="protein sequence ID" value="CAI9157839.1"/>
    <property type="molecule type" value="Genomic_DNA"/>
</dbReference>
<protein>
    <submittedName>
        <fullName evidence="2">Uncharacterized protein</fullName>
    </submittedName>
</protein>
<sequence>MTSLSSGCCLLEPGILVCGDTGLIQRGLPLSNEFSLFTLPILGVDLHCDSRPSVPSPSSSGIGIWAEMNSLSSESQKQSVRSLRRREREPRCERKETPYSEAPSLKE</sequence>
<evidence type="ECO:0000256" key="1">
    <source>
        <dbReference type="SAM" id="MobiDB-lite"/>
    </source>
</evidence>